<evidence type="ECO:0000256" key="1">
    <source>
        <dbReference type="ARBA" id="ARBA00004230"/>
    </source>
</evidence>
<accession>A0A4Z2CBS5</accession>
<feature type="coiled-coil region" evidence="8">
    <location>
        <begin position="328"/>
        <end position="366"/>
    </location>
</feature>
<dbReference type="PANTHER" id="PTHR15504:SF0">
    <property type="entry name" value="CILIA- AND FLAGELLA-ASSOCIATED PROTEIN 45"/>
    <property type="match status" value="1"/>
</dbReference>
<keyword evidence="12" id="KW-1185">Reference proteome</keyword>
<evidence type="ECO:0000259" key="10">
    <source>
        <dbReference type="Pfam" id="PF13868"/>
    </source>
</evidence>
<proteinExistence type="inferred from homology"/>
<sequence length="532" mass="63311">MSSVSSSRCSRNRPAPRYRTQAASSQVDETLFRKPKPVSTQPDQDGKSASKVKNHLDKKRDRETIQIVTKDLIRTLRIKDPPEESVILPSVEFKRIESMSQVPTTEEVEAQREALQKKKEEEKKASEEMKRRILEVDLSRKKSVPLTDLEREAQDRAQGVVERANLLKIEQDEEIRMLNTLILDAQCQATRDAQIQEKKQIQAELTEEEKRLDAVMETERLRVLEADKKTDKLCKEQRMRAKQQIYEQIQKRLVDKIMQEEIQKLERQQEVEKQEKSYLQDLKALERKKEEQRHLHEENLRINTETIRTKEQRREEEKLLDMRDMEYIKKKLEQEAEYEAEQKRVKKEKELEITRLRAQQERAKDYKAEQVMSSRARRHQESVDREWRRKEKELAAKKVEEEAKLKAARLEQVRCKEHLLSMEAGREKAEFERILKVEQEAVIKRQEQEEKQRQRALGYANSIRHQIKEQKSCAAARRKQSFQEGRELTQKEQQRRLLLSEIREKKLQELRAAGLPEIYCSQVERKACTNVQ</sequence>
<feature type="domain" description="Trichohyalin-plectin-homology" evidence="10">
    <location>
        <begin position="170"/>
        <end position="517"/>
    </location>
</feature>
<dbReference type="EMBL" id="SWLE01000003">
    <property type="protein sequence ID" value="TNN01610.1"/>
    <property type="molecule type" value="Genomic_DNA"/>
</dbReference>
<evidence type="ECO:0000256" key="2">
    <source>
        <dbReference type="ARBA" id="ARBA00022846"/>
    </source>
</evidence>
<organism evidence="11 12">
    <name type="scientific">Takifugu bimaculatus</name>
    <dbReference type="NCBI Taxonomy" id="433685"/>
    <lineage>
        <taxon>Eukaryota</taxon>
        <taxon>Metazoa</taxon>
        <taxon>Chordata</taxon>
        <taxon>Craniata</taxon>
        <taxon>Vertebrata</taxon>
        <taxon>Euteleostomi</taxon>
        <taxon>Actinopterygii</taxon>
        <taxon>Neopterygii</taxon>
        <taxon>Teleostei</taxon>
        <taxon>Neoteleostei</taxon>
        <taxon>Acanthomorphata</taxon>
        <taxon>Eupercaria</taxon>
        <taxon>Tetraodontiformes</taxon>
        <taxon>Tetradontoidea</taxon>
        <taxon>Tetraodontidae</taxon>
        <taxon>Takifugu</taxon>
    </lineage>
</organism>
<evidence type="ECO:0000256" key="4">
    <source>
        <dbReference type="ARBA" id="ARBA00023069"/>
    </source>
</evidence>
<comment type="subcellular location">
    <subcellularLocation>
        <location evidence="1">Cell projection</location>
        <location evidence="1">Cilium</location>
        <location evidence="1">Flagellum</location>
    </subcellularLocation>
</comment>
<name>A0A4Z2CBS5_9TELE</name>
<feature type="region of interest" description="Disordered" evidence="9">
    <location>
        <begin position="1"/>
        <end position="64"/>
    </location>
</feature>
<evidence type="ECO:0000256" key="3">
    <source>
        <dbReference type="ARBA" id="ARBA00023054"/>
    </source>
</evidence>
<keyword evidence="5" id="KW-0966">Cell projection</keyword>
<protein>
    <recommendedName>
        <fullName evidence="7">Cilia- and flagella-associated protein 45</fullName>
    </recommendedName>
</protein>
<evidence type="ECO:0000256" key="6">
    <source>
        <dbReference type="ARBA" id="ARBA00034116"/>
    </source>
</evidence>
<comment type="caution">
    <text evidence="11">The sequence shown here is derived from an EMBL/GenBank/DDBJ whole genome shotgun (WGS) entry which is preliminary data.</text>
</comment>
<evidence type="ECO:0000256" key="7">
    <source>
        <dbReference type="ARBA" id="ARBA00034142"/>
    </source>
</evidence>
<dbReference type="InterPro" id="IPR033253">
    <property type="entry name" value="CFAP45"/>
</dbReference>
<reference evidence="11 12" key="1">
    <citation type="submission" date="2019-04" db="EMBL/GenBank/DDBJ databases">
        <title>The sequence and de novo assembly of Takifugu bimaculatus genome using PacBio and Hi-C technologies.</title>
        <authorList>
            <person name="Xu P."/>
            <person name="Liu B."/>
            <person name="Zhou Z."/>
        </authorList>
    </citation>
    <scope>NUCLEOTIDE SEQUENCE [LARGE SCALE GENOMIC DNA]</scope>
    <source>
        <strain evidence="11">TB-2018</strain>
        <tissue evidence="11">Muscle</tissue>
    </source>
</reference>
<feature type="compositionally biased region" description="Basic and acidic residues" evidence="9">
    <location>
        <begin position="109"/>
        <end position="128"/>
    </location>
</feature>
<keyword evidence="3 8" id="KW-0175">Coiled coil</keyword>
<dbReference type="PANTHER" id="PTHR15504">
    <property type="entry name" value="NASOPHARYNGEAL EPITHELIUM SPECIFIC PROTEIN 1"/>
    <property type="match status" value="1"/>
</dbReference>
<dbReference type="Proteomes" id="UP000516260">
    <property type="component" value="Chromosome 11"/>
</dbReference>
<gene>
    <name evidence="11" type="ORF">fugu_010992</name>
</gene>
<feature type="compositionally biased region" description="Basic and acidic residues" evidence="9">
    <location>
        <begin position="44"/>
        <end position="64"/>
    </location>
</feature>
<keyword evidence="4" id="KW-0969">Cilium</keyword>
<comment type="similarity">
    <text evidence="6">Belongs to the CFAP45 family.</text>
</comment>
<dbReference type="AlphaFoldDB" id="A0A4Z2CBS5"/>
<evidence type="ECO:0000313" key="12">
    <source>
        <dbReference type="Proteomes" id="UP000516260"/>
    </source>
</evidence>
<feature type="region of interest" description="Disordered" evidence="9">
    <location>
        <begin position="99"/>
        <end position="128"/>
    </location>
</feature>
<keyword evidence="2" id="KW-0282">Flagellum</keyword>
<dbReference type="InterPro" id="IPR043597">
    <property type="entry name" value="TPH_dom"/>
</dbReference>
<evidence type="ECO:0000256" key="9">
    <source>
        <dbReference type="SAM" id="MobiDB-lite"/>
    </source>
</evidence>
<evidence type="ECO:0000256" key="5">
    <source>
        <dbReference type="ARBA" id="ARBA00023273"/>
    </source>
</evidence>
<dbReference type="Pfam" id="PF13868">
    <property type="entry name" value="TPH"/>
    <property type="match status" value="1"/>
</dbReference>
<dbReference type="GO" id="GO:0031514">
    <property type="term" value="C:motile cilium"/>
    <property type="evidence" value="ECO:0007669"/>
    <property type="project" value="UniProtKB-SubCell"/>
</dbReference>
<evidence type="ECO:0000313" key="11">
    <source>
        <dbReference type="EMBL" id="TNN01610.1"/>
    </source>
</evidence>
<feature type="coiled-coil region" evidence="8">
    <location>
        <begin position="255"/>
        <end position="299"/>
    </location>
</feature>
<evidence type="ECO:0000256" key="8">
    <source>
        <dbReference type="SAM" id="Coils"/>
    </source>
</evidence>
<feature type="coiled-coil region" evidence="8">
    <location>
        <begin position="191"/>
        <end position="218"/>
    </location>
</feature>